<comment type="caution">
    <text evidence="2">The sequence shown here is derived from an EMBL/GenBank/DDBJ whole genome shotgun (WGS) entry which is preliminary data.</text>
</comment>
<sequence length="966" mass="99828">MSSACNLPEDVLCGCCAGLTQETPQAITNRPALSAVTYRAGTYSTFLGSMLASLSDPGLPALSALRTRDSSDFTIALLDAWAVSLDILTFYQERFANEAFLRTAVDQRSVFELARLIGYVPSPGVAASAVIAFTLATAAGSPDNVLIAAGTRVQSIPGPGQMPQVFETSSDLTAVIALNALPAQTEIPWQLNPGDTTTWITGSSNNINVGDALLFIATSSSGSPIANGPADLRFVSRVHIDPVSGNTQVWWNAGISNTATIATSDVAIYIFRKKAALFGAQAINPFLLPPDTLKNIPGHPPAPATTSTLLSAIPAAEPKAITIAGTISTSLLATRFVKSPTDWIFQPVTNGVINLDAAYTGLSPAGTAPAQLQWLVLTNSNETAVFQISNASESNPNLYALTAKTSQLTLSTLAVLGGNPGSGLNDVLTTFSNDTRITTAYVSSTLLTPATLPITQWTGPTTFTLAPGMIVPVQGGSVAVVGGQNIAAHGPIGISGKRVRLQVSSGSLAIFGPANSSGVLPVSDNQIFLVNVFPPTTDSTGLLLWSVSTLSGVSGTLSLAANNLQLLPADKADPLASEASLVDVVSVTGDITTLSLHSALSGIYDATTVTVNANAVESTHGETVQELLGNGDGTNSALQFTLKQSPLTYVTAATGNGTQSTLQVWVNGLQWHEVANLLTAGPADRVFTSRVSPALSRIVQFGDGTDGARTPTGQMNVRAVYRKGIGSAGMVNANQLSQPLDRPQGLKSVTNPSPASGAADPATAAAARQSAPLPTLTIGRIVSLEDYQNFALNFAGIAKALATWTWFGTRRGVFLTVAGANGAVLQGDDPVILKLIAAIQSGGNPFIPLQVVSFVPVLFQIGASVKVDTYNYDSGQVLAQVWSNLQTAFAFAQRQLAQNVVAGQIVELIQNTPGVIATQLASLNPSGEPSSGSPPAILCASGPLPPQGAQMLLLDPASQGMIGVWS</sequence>
<gene>
    <name evidence="2" type="ORF">EDE15_0085</name>
</gene>
<name>A0A3R9Q6I8_9BACT</name>
<evidence type="ECO:0000313" key="3">
    <source>
        <dbReference type="Proteomes" id="UP000269669"/>
    </source>
</evidence>
<dbReference type="EMBL" id="RSDW01000001">
    <property type="protein sequence ID" value="RSL14632.1"/>
    <property type="molecule type" value="Genomic_DNA"/>
</dbReference>
<protein>
    <submittedName>
        <fullName evidence="2">Putative phage baseplate assembly protein</fullName>
    </submittedName>
</protein>
<dbReference type="RefSeq" id="WP_125483471.1">
    <property type="nucleotide sequence ID" value="NZ_RSDW01000001.1"/>
</dbReference>
<reference evidence="2 3" key="1">
    <citation type="submission" date="2018-12" db="EMBL/GenBank/DDBJ databases">
        <title>Sequencing of bacterial isolates from soil warming experiment in Harvard Forest, Massachusetts, USA.</title>
        <authorList>
            <person name="Deangelis K."/>
        </authorList>
    </citation>
    <scope>NUCLEOTIDE SEQUENCE [LARGE SCALE GENOMIC DNA]</scope>
    <source>
        <strain evidence="2 3">EB153</strain>
    </source>
</reference>
<evidence type="ECO:0000313" key="2">
    <source>
        <dbReference type="EMBL" id="RSL14632.1"/>
    </source>
</evidence>
<dbReference type="OrthoDB" id="266253at2"/>
<dbReference type="Proteomes" id="UP000269669">
    <property type="component" value="Unassembled WGS sequence"/>
</dbReference>
<proteinExistence type="predicted"/>
<evidence type="ECO:0000256" key="1">
    <source>
        <dbReference type="SAM" id="MobiDB-lite"/>
    </source>
</evidence>
<feature type="region of interest" description="Disordered" evidence="1">
    <location>
        <begin position="737"/>
        <end position="766"/>
    </location>
</feature>
<organism evidence="2 3">
    <name type="scientific">Edaphobacter aggregans</name>
    <dbReference type="NCBI Taxonomy" id="570835"/>
    <lineage>
        <taxon>Bacteria</taxon>
        <taxon>Pseudomonadati</taxon>
        <taxon>Acidobacteriota</taxon>
        <taxon>Terriglobia</taxon>
        <taxon>Terriglobales</taxon>
        <taxon>Acidobacteriaceae</taxon>
        <taxon>Edaphobacter</taxon>
    </lineage>
</organism>
<feature type="compositionally biased region" description="Low complexity" evidence="1">
    <location>
        <begin position="752"/>
        <end position="766"/>
    </location>
</feature>
<accession>A0A3R9Q6I8</accession>
<keyword evidence="3" id="KW-1185">Reference proteome</keyword>
<dbReference type="AlphaFoldDB" id="A0A3R9Q6I8"/>